<evidence type="ECO:0000256" key="1">
    <source>
        <dbReference type="ARBA" id="ARBA00004251"/>
    </source>
</evidence>
<evidence type="ECO:0000256" key="7">
    <source>
        <dbReference type="ARBA" id="ARBA00022737"/>
    </source>
</evidence>
<name>A0ABM3ZTW1_ZIZJJ</name>
<evidence type="ECO:0000313" key="17">
    <source>
        <dbReference type="RefSeq" id="XP_060667913.1"/>
    </source>
</evidence>
<dbReference type="Pfam" id="PF08263">
    <property type="entry name" value="LRRNT_2"/>
    <property type="match status" value="1"/>
</dbReference>
<dbReference type="PANTHER" id="PTHR48061:SF46">
    <property type="entry name" value="LEUCINE-RICH REPEAT-CONTAINING N-TERMINAL PLANT-TYPE DOMAIN-CONTAINING PROTEIN"/>
    <property type="match status" value="1"/>
</dbReference>
<dbReference type="InterPro" id="IPR003591">
    <property type="entry name" value="Leu-rich_rpt_typical-subtyp"/>
</dbReference>
<dbReference type="SUPFAM" id="SSF52058">
    <property type="entry name" value="L domain-like"/>
    <property type="match status" value="2"/>
</dbReference>
<evidence type="ECO:0000259" key="15">
    <source>
        <dbReference type="Pfam" id="PF08263"/>
    </source>
</evidence>
<evidence type="ECO:0000256" key="4">
    <source>
        <dbReference type="ARBA" id="ARBA00022614"/>
    </source>
</evidence>
<protein>
    <submittedName>
        <fullName evidence="17">Receptor-like protein 34</fullName>
    </submittedName>
</protein>
<dbReference type="Proteomes" id="UP001652623">
    <property type="component" value="Chromosome 10"/>
</dbReference>
<evidence type="ECO:0000313" key="16">
    <source>
        <dbReference type="Proteomes" id="UP001652623"/>
    </source>
</evidence>
<dbReference type="InterPro" id="IPR046956">
    <property type="entry name" value="RLP23-like"/>
</dbReference>
<keyword evidence="3" id="KW-1003">Cell membrane</keyword>
<evidence type="ECO:0000256" key="6">
    <source>
        <dbReference type="ARBA" id="ARBA00022729"/>
    </source>
</evidence>
<evidence type="ECO:0000256" key="2">
    <source>
        <dbReference type="ARBA" id="ARBA00009592"/>
    </source>
</evidence>
<feature type="transmembrane region" description="Helical" evidence="13">
    <location>
        <begin position="700"/>
        <end position="725"/>
    </location>
</feature>
<comment type="similarity">
    <text evidence="2">Belongs to the RLP family.</text>
</comment>
<dbReference type="PROSITE" id="PS51450">
    <property type="entry name" value="LRR"/>
    <property type="match status" value="3"/>
</dbReference>
<feature type="region of interest" description="Disordered" evidence="12">
    <location>
        <begin position="674"/>
        <end position="693"/>
    </location>
</feature>
<dbReference type="Pfam" id="PF13855">
    <property type="entry name" value="LRR_8"/>
    <property type="match status" value="2"/>
</dbReference>
<evidence type="ECO:0000256" key="12">
    <source>
        <dbReference type="SAM" id="MobiDB-lite"/>
    </source>
</evidence>
<keyword evidence="4" id="KW-0433">Leucine-rich repeat</keyword>
<dbReference type="PANTHER" id="PTHR48061">
    <property type="entry name" value="LEUCINE-RICH REPEAT RECEPTOR PROTEIN KINASE EMS1-LIKE-RELATED"/>
    <property type="match status" value="1"/>
</dbReference>
<evidence type="ECO:0000256" key="13">
    <source>
        <dbReference type="SAM" id="Phobius"/>
    </source>
</evidence>
<dbReference type="InterPro" id="IPR013210">
    <property type="entry name" value="LRR_N_plant-typ"/>
</dbReference>
<evidence type="ECO:0000256" key="11">
    <source>
        <dbReference type="ARBA" id="ARBA00023180"/>
    </source>
</evidence>
<sequence>MGFFVMHAMKLLCFLIFFFFLCKPSSSSSVTPSVQPCPRDQSLSLLQFKNMLSISNSTTPECEGRRIRPSPSTENWKEGVDCCSWSGVTCDYETGNVNGLFLSCSFLQGTLHSNYNASLLSHLQRLDLSGNSLNGTIPPWIFGFPSLEILNLENNLFTGNIGKISSFSLKTIGLSDNKLYGPVPKSIFQLENLNNLLLDSNNLSGVVDTDMFSKLKNLQVLDLSVNRFLSLSTINNVNFTLPNLTDVSLSSCSIKEFPPLLKGSKKIHSLDLSNNQIYGPIPQWFYEMGNDSLLFLSLSRNSFTKIEKIPWKNTLQLDLQDNLLEGELPIPPNSTQFLSASKNNLTGQVSLSICRLKDLKILDLSHNNLAGKIPPCLGNISLSVLDLRMNRFQGTIPSDLGTSCTIPADFESGFRSLNLNGNQLEGSLPTSLLNCSGLEVFDVGNNRLHGIFPHWVETLPDLKVFVLRSNSFHGPVRGSFKTNNIFPQLKIFDISRNNFSGPFPTGYIQHFKAMMNMDESEGGRQYIGDQAGFSYNDSLVLAIKGKDIELVRVLTILTTIDLSDNKFQGEIPKAIGELKSLKSLNLSHNNLTGQIPASIGLLENLEGLDLSSNNLSGEIPRELASLTFLSFLNLSWNRLIGEIPQGKQFNTFENDWFQGNLGLCGFPLTRKCADDDDDEGSQPPSLTGFQEEDEMKHESVFNWVAISSGYACGVVYGVVMGYFLLYRRRQRWLLCLYR</sequence>
<proteinExistence type="inferred from homology"/>
<evidence type="ECO:0000256" key="14">
    <source>
        <dbReference type="SAM" id="SignalP"/>
    </source>
</evidence>
<dbReference type="RefSeq" id="XP_060667913.1">
    <property type="nucleotide sequence ID" value="XM_060811930.1"/>
</dbReference>
<dbReference type="InterPro" id="IPR032675">
    <property type="entry name" value="LRR_dom_sf"/>
</dbReference>
<keyword evidence="10" id="KW-0675">Receptor</keyword>
<evidence type="ECO:0000256" key="10">
    <source>
        <dbReference type="ARBA" id="ARBA00023170"/>
    </source>
</evidence>
<dbReference type="GeneID" id="107410275"/>
<accession>A0ABM3ZTW1</accession>
<dbReference type="Gene3D" id="3.80.10.10">
    <property type="entry name" value="Ribonuclease Inhibitor"/>
    <property type="match status" value="3"/>
</dbReference>
<feature type="domain" description="Leucine-rich repeat-containing N-terminal plant-type" evidence="15">
    <location>
        <begin position="40"/>
        <end position="91"/>
    </location>
</feature>
<evidence type="ECO:0000256" key="3">
    <source>
        <dbReference type="ARBA" id="ARBA00022475"/>
    </source>
</evidence>
<keyword evidence="8 13" id="KW-1133">Transmembrane helix</keyword>
<comment type="subcellular location">
    <subcellularLocation>
        <location evidence="1">Cell membrane</location>
        <topology evidence="1">Single-pass type I membrane protein</topology>
    </subcellularLocation>
</comment>
<feature type="signal peptide" evidence="14">
    <location>
        <begin position="1"/>
        <end position="27"/>
    </location>
</feature>
<keyword evidence="5 13" id="KW-0812">Transmembrane</keyword>
<keyword evidence="9 13" id="KW-0472">Membrane</keyword>
<keyword evidence="11" id="KW-0325">Glycoprotein</keyword>
<keyword evidence="7" id="KW-0677">Repeat</keyword>
<reference evidence="17" key="1">
    <citation type="submission" date="2025-08" db="UniProtKB">
        <authorList>
            <consortium name="RefSeq"/>
        </authorList>
    </citation>
    <scope>IDENTIFICATION</scope>
    <source>
        <tissue evidence="17">Seedling</tissue>
    </source>
</reference>
<dbReference type="PRINTS" id="PR00019">
    <property type="entry name" value="LEURICHRPT"/>
</dbReference>
<dbReference type="InterPro" id="IPR001611">
    <property type="entry name" value="Leu-rich_rpt"/>
</dbReference>
<evidence type="ECO:0000256" key="5">
    <source>
        <dbReference type="ARBA" id="ARBA00022692"/>
    </source>
</evidence>
<keyword evidence="16" id="KW-1185">Reference proteome</keyword>
<dbReference type="Pfam" id="PF00560">
    <property type="entry name" value="LRR_1"/>
    <property type="match status" value="7"/>
</dbReference>
<organism evidence="16 17">
    <name type="scientific">Ziziphus jujuba</name>
    <name type="common">Chinese jujube</name>
    <name type="synonym">Ziziphus sativa</name>
    <dbReference type="NCBI Taxonomy" id="326968"/>
    <lineage>
        <taxon>Eukaryota</taxon>
        <taxon>Viridiplantae</taxon>
        <taxon>Streptophyta</taxon>
        <taxon>Embryophyta</taxon>
        <taxon>Tracheophyta</taxon>
        <taxon>Spermatophyta</taxon>
        <taxon>Magnoliopsida</taxon>
        <taxon>eudicotyledons</taxon>
        <taxon>Gunneridae</taxon>
        <taxon>Pentapetalae</taxon>
        <taxon>rosids</taxon>
        <taxon>fabids</taxon>
        <taxon>Rosales</taxon>
        <taxon>Rhamnaceae</taxon>
        <taxon>Paliureae</taxon>
        <taxon>Ziziphus</taxon>
    </lineage>
</organism>
<evidence type="ECO:0000256" key="8">
    <source>
        <dbReference type="ARBA" id="ARBA00022989"/>
    </source>
</evidence>
<evidence type="ECO:0000256" key="9">
    <source>
        <dbReference type="ARBA" id="ARBA00023136"/>
    </source>
</evidence>
<gene>
    <name evidence="17" type="primary">LOC107410275</name>
</gene>
<feature type="chain" id="PRO_5045274475" evidence="14">
    <location>
        <begin position="28"/>
        <end position="738"/>
    </location>
</feature>
<dbReference type="SMART" id="SM00369">
    <property type="entry name" value="LRR_TYP"/>
    <property type="match status" value="7"/>
</dbReference>
<keyword evidence="6 14" id="KW-0732">Signal</keyword>